<dbReference type="Proteomes" id="UP001501423">
    <property type="component" value="Unassembled WGS sequence"/>
</dbReference>
<evidence type="ECO:0000256" key="4">
    <source>
        <dbReference type="ARBA" id="ARBA00022989"/>
    </source>
</evidence>
<evidence type="ECO:0000313" key="9">
    <source>
        <dbReference type="EMBL" id="GAA2920992.1"/>
    </source>
</evidence>
<evidence type="ECO:0000256" key="5">
    <source>
        <dbReference type="ARBA" id="ARBA00023136"/>
    </source>
</evidence>
<feature type="domain" description="EamA" evidence="8">
    <location>
        <begin position="10"/>
        <end position="136"/>
    </location>
</feature>
<gene>
    <name evidence="9" type="ORF">GCM10010478_21640</name>
</gene>
<evidence type="ECO:0000256" key="2">
    <source>
        <dbReference type="ARBA" id="ARBA00007362"/>
    </source>
</evidence>
<comment type="caution">
    <text evidence="9">The sequence shown here is derived from an EMBL/GenBank/DDBJ whole genome shotgun (WGS) entry which is preliminary data.</text>
</comment>
<dbReference type="Pfam" id="PF00892">
    <property type="entry name" value="EamA"/>
    <property type="match status" value="2"/>
</dbReference>
<keyword evidence="4 7" id="KW-1133">Transmembrane helix</keyword>
<proteinExistence type="inferred from homology"/>
<name>A0ABN3WM23_9ACTN</name>
<evidence type="ECO:0000313" key="10">
    <source>
        <dbReference type="Proteomes" id="UP001501423"/>
    </source>
</evidence>
<sequence>MSAHRRAAVVALTALAPVSWGTTYVVTTEFLPPERPLFTALVRALPAGLLLLAAARVLPRGAWWWKAAVLGALNIGAFFPLLFLSAYRLPGGLAAVVGSMGPLLVLGLSALLLGRRPALRDVLAGAVAALGVSMVVLKAAGALDTLGVAAAFASTASMSAGTVLTQKWGRPEGVGPLALTGWQLTAGGLLIAPLAFLVEGAPPALDAGAAGGYAYLALVNTAVAYCLWFRGIGRLTATQATLLGPLSPLTAAMLGWAALGESLTALQLAGMALAFGATVAGQLTSVPARRGAETGPGGSTPIRCRAPGRASWKPHSQEEPVSHPQTPAETLVEAKKGLGLPRIVVICGSTRFMAEMAEADARETEAGRIVVKPGVDMKSSHARRSEPAGAAALKARLDELHRAKIRLADEVLVVGGYIGDSTRAEIAYARSLGKPVRFTHPEVDPDA</sequence>
<feature type="transmembrane region" description="Helical" evidence="7">
    <location>
        <begin position="146"/>
        <end position="165"/>
    </location>
</feature>
<evidence type="ECO:0000256" key="1">
    <source>
        <dbReference type="ARBA" id="ARBA00004141"/>
    </source>
</evidence>
<dbReference type="InterPro" id="IPR037185">
    <property type="entry name" value="EmrE-like"/>
</dbReference>
<evidence type="ECO:0000256" key="7">
    <source>
        <dbReference type="SAM" id="Phobius"/>
    </source>
</evidence>
<evidence type="ECO:0000259" key="8">
    <source>
        <dbReference type="Pfam" id="PF00892"/>
    </source>
</evidence>
<feature type="domain" description="EamA" evidence="8">
    <location>
        <begin position="146"/>
        <end position="278"/>
    </location>
</feature>
<protein>
    <recommendedName>
        <fullName evidence="8">EamA domain-containing protein</fullName>
    </recommendedName>
</protein>
<organism evidence="9 10">
    <name type="scientific">Streptomyces erythrogriseus</name>
    <dbReference type="NCBI Taxonomy" id="284027"/>
    <lineage>
        <taxon>Bacteria</taxon>
        <taxon>Bacillati</taxon>
        <taxon>Actinomycetota</taxon>
        <taxon>Actinomycetes</taxon>
        <taxon>Kitasatosporales</taxon>
        <taxon>Streptomycetaceae</taxon>
        <taxon>Streptomyces</taxon>
        <taxon>Streptomyces griseoincarnatus group</taxon>
    </lineage>
</organism>
<dbReference type="EMBL" id="BAAAVA010000018">
    <property type="protein sequence ID" value="GAA2920992.1"/>
    <property type="molecule type" value="Genomic_DNA"/>
</dbReference>
<dbReference type="SUPFAM" id="SSF103481">
    <property type="entry name" value="Multidrug resistance efflux transporter EmrE"/>
    <property type="match status" value="2"/>
</dbReference>
<comment type="similarity">
    <text evidence="2">Belongs to the EamA transporter family.</text>
</comment>
<feature type="transmembrane region" description="Helical" evidence="7">
    <location>
        <begin position="67"/>
        <end position="87"/>
    </location>
</feature>
<comment type="subcellular location">
    <subcellularLocation>
        <location evidence="1">Membrane</location>
        <topology evidence="1">Multi-pass membrane protein</topology>
    </subcellularLocation>
</comment>
<feature type="transmembrane region" description="Helical" evidence="7">
    <location>
        <begin position="122"/>
        <end position="140"/>
    </location>
</feature>
<dbReference type="PANTHER" id="PTHR32322:SF2">
    <property type="entry name" value="EAMA DOMAIN-CONTAINING PROTEIN"/>
    <property type="match status" value="1"/>
</dbReference>
<reference evidence="9 10" key="1">
    <citation type="journal article" date="2019" name="Int. J. Syst. Evol. Microbiol.">
        <title>The Global Catalogue of Microorganisms (GCM) 10K type strain sequencing project: providing services to taxonomists for standard genome sequencing and annotation.</title>
        <authorList>
            <consortium name="The Broad Institute Genomics Platform"/>
            <consortium name="The Broad Institute Genome Sequencing Center for Infectious Disease"/>
            <person name="Wu L."/>
            <person name="Ma J."/>
        </authorList>
    </citation>
    <scope>NUCLEOTIDE SEQUENCE [LARGE SCALE GENOMIC DNA]</scope>
    <source>
        <strain evidence="9 10">JCM 9650</strain>
    </source>
</reference>
<feature type="transmembrane region" description="Helical" evidence="7">
    <location>
        <begin position="93"/>
        <end position="113"/>
    </location>
</feature>
<dbReference type="PANTHER" id="PTHR32322">
    <property type="entry name" value="INNER MEMBRANE TRANSPORTER"/>
    <property type="match status" value="1"/>
</dbReference>
<keyword evidence="3 7" id="KW-0812">Transmembrane</keyword>
<feature type="transmembrane region" description="Helical" evidence="7">
    <location>
        <begin position="177"/>
        <end position="198"/>
    </location>
</feature>
<feature type="region of interest" description="Disordered" evidence="6">
    <location>
        <begin position="288"/>
        <end position="327"/>
    </location>
</feature>
<feature type="transmembrane region" description="Helical" evidence="7">
    <location>
        <begin position="210"/>
        <end position="228"/>
    </location>
</feature>
<accession>A0ABN3WM23</accession>
<keyword evidence="5 7" id="KW-0472">Membrane</keyword>
<keyword evidence="10" id="KW-1185">Reference proteome</keyword>
<dbReference type="InterPro" id="IPR050638">
    <property type="entry name" value="AA-Vitamin_Transporters"/>
</dbReference>
<evidence type="ECO:0000256" key="3">
    <source>
        <dbReference type="ARBA" id="ARBA00022692"/>
    </source>
</evidence>
<evidence type="ECO:0000256" key="6">
    <source>
        <dbReference type="SAM" id="MobiDB-lite"/>
    </source>
</evidence>
<feature type="transmembrane region" description="Helical" evidence="7">
    <location>
        <begin position="37"/>
        <end position="55"/>
    </location>
</feature>
<feature type="transmembrane region" description="Helical" evidence="7">
    <location>
        <begin position="240"/>
        <end position="259"/>
    </location>
</feature>
<dbReference type="InterPro" id="IPR000620">
    <property type="entry name" value="EamA_dom"/>
</dbReference>